<dbReference type="RefSeq" id="WP_376891529.1">
    <property type="nucleotide sequence ID" value="NZ_JBHULS010000001.1"/>
</dbReference>
<evidence type="ECO:0000313" key="2">
    <source>
        <dbReference type="EMBL" id="MFD2550686.1"/>
    </source>
</evidence>
<accession>A0ABW5KSH5</accession>
<dbReference type="InterPro" id="IPR021314">
    <property type="entry name" value="DUF2911"/>
</dbReference>
<dbReference type="EMBL" id="JBHULS010000001">
    <property type="protein sequence ID" value="MFD2550686.1"/>
    <property type="molecule type" value="Genomic_DNA"/>
</dbReference>
<keyword evidence="3" id="KW-1185">Reference proteome</keyword>
<name>A0ABW5KSH5_9FLAO</name>
<dbReference type="Gene3D" id="1.25.40.10">
    <property type="entry name" value="Tetratricopeptide repeat domain"/>
    <property type="match status" value="1"/>
</dbReference>
<comment type="caution">
    <text evidence="2">The sequence shown here is derived from an EMBL/GenBank/DDBJ whole genome shotgun (WGS) entry which is preliminary data.</text>
</comment>
<evidence type="ECO:0000313" key="3">
    <source>
        <dbReference type="Proteomes" id="UP001597472"/>
    </source>
</evidence>
<feature type="chain" id="PRO_5046047824" evidence="1">
    <location>
        <begin position="20"/>
        <end position="282"/>
    </location>
</feature>
<dbReference type="Pfam" id="PF11138">
    <property type="entry name" value="DUF2911"/>
    <property type="match status" value="1"/>
</dbReference>
<reference evidence="3" key="1">
    <citation type="journal article" date="2019" name="Int. J. Syst. Evol. Microbiol.">
        <title>The Global Catalogue of Microorganisms (GCM) 10K type strain sequencing project: providing services to taxonomists for standard genome sequencing and annotation.</title>
        <authorList>
            <consortium name="The Broad Institute Genomics Platform"/>
            <consortium name="The Broad Institute Genome Sequencing Center for Infectious Disease"/>
            <person name="Wu L."/>
            <person name="Ma J."/>
        </authorList>
    </citation>
    <scope>NUCLEOTIDE SEQUENCE [LARGE SCALE GENOMIC DNA]</scope>
    <source>
        <strain evidence="3">KCTC 42587</strain>
    </source>
</reference>
<keyword evidence="1" id="KW-0732">Signal</keyword>
<feature type="signal peptide" evidence="1">
    <location>
        <begin position="1"/>
        <end position="19"/>
    </location>
</feature>
<sequence length="282" mass="31564">MKKVVLCFAALVCTIGLQAQVSTPESSPFSKVEQKVGLTDVTIEYSRPGVKGRTIFGGLEAYDKMWRTGANKNTVVTFSDPVTINDYNLEAGSYALFTKPGASIWEVYFYSDTNNWGTPRNWDESKVVAIAKIKAEKTPALVETFTIDINNIKTDSAVMEIKWENTSVRVPFMVPTDEKVLKSINSALNGTPKASDYYASAAYYYNEGKDIKQAKEWIDKAINMMEEPAFYQIRQQALIYARAGDKENAIKLAKESLEASKKAGNMQYVKFNEESLKEWGAN</sequence>
<organism evidence="2 3">
    <name type="scientific">Bizionia sediminis</name>
    <dbReference type="NCBI Taxonomy" id="1737064"/>
    <lineage>
        <taxon>Bacteria</taxon>
        <taxon>Pseudomonadati</taxon>
        <taxon>Bacteroidota</taxon>
        <taxon>Flavobacteriia</taxon>
        <taxon>Flavobacteriales</taxon>
        <taxon>Flavobacteriaceae</taxon>
        <taxon>Bizionia</taxon>
    </lineage>
</organism>
<gene>
    <name evidence="2" type="ORF">ACFSQP_02540</name>
</gene>
<proteinExistence type="predicted"/>
<evidence type="ECO:0000256" key="1">
    <source>
        <dbReference type="SAM" id="SignalP"/>
    </source>
</evidence>
<dbReference type="SUPFAM" id="SSF48452">
    <property type="entry name" value="TPR-like"/>
    <property type="match status" value="1"/>
</dbReference>
<protein>
    <submittedName>
        <fullName evidence="2">DUF2911 domain-containing protein</fullName>
    </submittedName>
</protein>
<dbReference type="Proteomes" id="UP001597472">
    <property type="component" value="Unassembled WGS sequence"/>
</dbReference>
<dbReference type="InterPro" id="IPR011990">
    <property type="entry name" value="TPR-like_helical_dom_sf"/>
</dbReference>